<dbReference type="InterPro" id="IPR037523">
    <property type="entry name" value="VOC_core"/>
</dbReference>
<keyword evidence="3" id="KW-1185">Reference proteome</keyword>
<dbReference type="Gene3D" id="3.10.180.10">
    <property type="entry name" value="2,3-Dihydroxybiphenyl 1,2-Dioxygenase, domain 1"/>
    <property type="match status" value="1"/>
</dbReference>
<dbReference type="InterPro" id="IPR029068">
    <property type="entry name" value="Glyas_Bleomycin-R_OHBP_Dase"/>
</dbReference>
<dbReference type="EMBL" id="JADZGI010000001">
    <property type="protein sequence ID" value="MBH0113000.1"/>
    <property type="molecule type" value="Genomic_DNA"/>
</dbReference>
<feature type="domain" description="VOC" evidence="1">
    <location>
        <begin position="1"/>
        <end position="123"/>
    </location>
</feature>
<evidence type="ECO:0000259" key="1">
    <source>
        <dbReference type="PROSITE" id="PS51819"/>
    </source>
</evidence>
<dbReference type="SUPFAM" id="SSF54593">
    <property type="entry name" value="Glyoxalase/Bleomycin resistance protein/Dihydroxybiphenyl dioxygenase"/>
    <property type="match status" value="1"/>
</dbReference>
<dbReference type="Proteomes" id="UP000617634">
    <property type="component" value="Unassembled WGS sequence"/>
</dbReference>
<dbReference type="Pfam" id="PF00903">
    <property type="entry name" value="Glyoxalase"/>
    <property type="match status" value="1"/>
</dbReference>
<organism evidence="2 3">
    <name type="scientific">Novosphingobium aureum</name>
    <dbReference type="NCBI Taxonomy" id="2792964"/>
    <lineage>
        <taxon>Bacteria</taxon>
        <taxon>Pseudomonadati</taxon>
        <taxon>Pseudomonadota</taxon>
        <taxon>Alphaproteobacteria</taxon>
        <taxon>Sphingomonadales</taxon>
        <taxon>Sphingomonadaceae</taxon>
        <taxon>Novosphingobium</taxon>
    </lineage>
</organism>
<dbReference type="PROSITE" id="PS51819">
    <property type="entry name" value="VOC"/>
    <property type="match status" value="1"/>
</dbReference>
<dbReference type="InterPro" id="IPR004360">
    <property type="entry name" value="Glyas_Fos-R_dOase_dom"/>
</dbReference>
<dbReference type="CDD" id="cd07262">
    <property type="entry name" value="VOC_like"/>
    <property type="match status" value="1"/>
</dbReference>
<dbReference type="PANTHER" id="PTHR35006">
    <property type="entry name" value="GLYOXALASE FAMILY PROTEIN (AFU_ORTHOLOGUE AFUA_5G14830)"/>
    <property type="match status" value="1"/>
</dbReference>
<proteinExistence type="predicted"/>
<dbReference type="RefSeq" id="WP_197162917.1">
    <property type="nucleotide sequence ID" value="NZ_JADZGI010000001.1"/>
</dbReference>
<sequence length="125" mass="12566">MFSHIFVGSNDPAAARTFYNAVMAGLGHAAGTEIKDGAATYYTDGSAAFIVGTPANGEPATWANGGTIGLRASGPEVVDAAYKAGIANGGACDGEPGPRAAFPGSYGAYLRDPDGNKICLWHVAA</sequence>
<evidence type="ECO:0000313" key="2">
    <source>
        <dbReference type="EMBL" id="MBH0113000.1"/>
    </source>
</evidence>
<protein>
    <submittedName>
        <fullName evidence="2">VOC family protein</fullName>
    </submittedName>
</protein>
<dbReference type="AlphaFoldDB" id="A0A931HBL6"/>
<name>A0A931HBL6_9SPHN</name>
<dbReference type="PANTHER" id="PTHR35006:SF1">
    <property type="entry name" value="BLL2941 PROTEIN"/>
    <property type="match status" value="1"/>
</dbReference>
<gene>
    <name evidence="2" type="ORF">I5E68_08560</name>
</gene>
<comment type="caution">
    <text evidence="2">The sequence shown here is derived from an EMBL/GenBank/DDBJ whole genome shotgun (WGS) entry which is preliminary data.</text>
</comment>
<accession>A0A931HBL6</accession>
<reference evidence="2" key="1">
    <citation type="submission" date="2020-11" db="EMBL/GenBank/DDBJ databases">
        <title>Novosphingobium aureum sp. nov., a marine bacterium isolated from sediment of a salt flat.</title>
        <authorList>
            <person name="Yoo Y."/>
            <person name="Kim J.-J."/>
        </authorList>
    </citation>
    <scope>NUCLEOTIDE SEQUENCE</scope>
    <source>
        <strain evidence="2">YJ-S2-02</strain>
    </source>
</reference>
<evidence type="ECO:0000313" key="3">
    <source>
        <dbReference type="Proteomes" id="UP000617634"/>
    </source>
</evidence>